<dbReference type="InterPro" id="IPR016035">
    <property type="entry name" value="Acyl_Trfase/lysoPLipase"/>
</dbReference>
<dbReference type="OrthoDB" id="425925at2759"/>
<dbReference type="InterPro" id="IPR032821">
    <property type="entry name" value="PKS_assoc"/>
</dbReference>
<evidence type="ECO:0000259" key="11">
    <source>
        <dbReference type="PROSITE" id="PS52004"/>
    </source>
</evidence>
<keyword evidence="4" id="KW-0808">Transferase</keyword>
<dbReference type="Pfam" id="PF16197">
    <property type="entry name" value="KAsynt_C_assoc"/>
    <property type="match status" value="1"/>
</dbReference>
<dbReference type="SUPFAM" id="SSF53335">
    <property type="entry name" value="S-adenosyl-L-methionine-dependent methyltransferases"/>
    <property type="match status" value="1"/>
</dbReference>
<dbReference type="Gene3D" id="3.10.129.110">
    <property type="entry name" value="Polyketide synthase dehydratase"/>
    <property type="match status" value="1"/>
</dbReference>
<dbReference type="Gene3D" id="3.40.50.150">
    <property type="entry name" value="Vaccinia Virus protein VP39"/>
    <property type="match status" value="1"/>
</dbReference>
<dbReference type="InterPro" id="IPR016039">
    <property type="entry name" value="Thiolase-like"/>
</dbReference>
<reference evidence="13" key="1">
    <citation type="submission" date="2021-07" db="EMBL/GenBank/DDBJ databases">
        <authorList>
            <person name="Branca A.L. A."/>
        </authorList>
    </citation>
    <scope>NUCLEOTIDE SEQUENCE</scope>
</reference>
<dbReference type="InterPro" id="IPR020843">
    <property type="entry name" value="ER"/>
</dbReference>
<dbReference type="GO" id="GO:1901336">
    <property type="term" value="P:lactone biosynthetic process"/>
    <property type="evidence" value="ECO:0007669"/>
    <property type="project" value="UniProtKB-ARBA"/>
</dbReference>
<dbReference type="InterPro" id="IPR057326">
    <property type="entry name" value="KR_dom"/>
</dbReference>
<dbReference type="EMBL" id="CAJVPD010000222">
    <property type="protein sequence ID" value="CAG8370997.1"/>
    <property type="molecule type" value="Genomic_DNA"/>
</dbReference>
<dbReference type="InterPro" id="IPR016036">
    <property type="entry name" value="Malonyl_transacylase_ACP-bd"/>
</dbReference>
<dbReference type="Pfam" id="PF00109">
    <property type="entry name" value="ketoacyl-synt"/>
    <property type="match status" value="1"/>
</dbReference>
<dbReference type="InterPro" id="IPR020807">
    <property type="entry name" value="PKS_DH"/>
</dbReference>
<feature type="active site" description="Proton donor; for dehydratase activity" evidence="8">
    <location>
        <position position="1102"/>
    </location>
</feature>
<keyword evidence="5" id="KW-0521">NADP</keyword>
<dbReference type="GO" id="GO:0006633">
    <property type="term" value="P:fatty acid biosynthetic process"/>
    <property type="evidence" value="ECO:0007669"/>
    <property type="project" value="TreeGrafter"/>
</dbReference>
<dbReference type="GO" id="GO:0044550">
    <property type="term" value="P:secondary metabolite biosynthetic process"/>
    <property type="evidence" value="ECO:0007669"/>
    <property type="project" value="UniProtKB-ARBA"/>
</dbReference>
<keyword evidence="1" id="KW-0596">Phosphopantetheine</keyword>
<keyword evidence="7" id="KW-0012">Acyltransferase</keyword>
<dbReference type="Pfam" id="PF08240">
    <property type="entry name" value="ADH_N"/>
    <property type="match status" value="1"/>
</dbReference>
<evidence type="ECO:0000256" key="6">
    <source>
        <dbReference type="ARBA" id="ARBA00023268"/>
    </source>
</evidence>
<feature type="region of interest" description="Disordered" evidence="9">
    <location>
        <begin position="1"/>
        <end position="22"/>
    </location>
</feature>
<dbReference type="FunFam" id="3.40.50.720:FF:000209">
    <property type="entry name" value="Polyketide synthase Pks12"/>
    <property type="match status" value="1"/>
</dbReference>
<dbReference type="InterPro" id="IPR036736">
    <property type="entry name" value="ACP-like_sf"/>
</dbReference>
<dbReference type="SUPFAM" id="SSF50129">
    <property type="entry name" value="GroES-like"/>
    <property type="match status" value="1"/>
</dbReference>
<dbReference type="Pfam" id="PF08659">
    <property type="entry name" value="KR"/>
    <property type="match status" value="1"/>
</dbReference>
<evidence type="ECO:0008006" key="15">
    <source>
        <dbReference type="Google" id="ProtNLM"/>
    </source>
</evidence>
<dbReference type="Pfam" id="PF00698">
    <property type="entry name" value="Acyl_transf_1"/>
    <property type="match status" value="1"/>
</dbReference>
<dbReference type="GO" id="GO:0032259">
    <property type="term" value="P:methylation"/>
    <property type="evidence" value="ECO:0007669"/>
    <property type="project" value="UniProtKB-KW"/>
</dbReference>
<dbReference type="InterPro" id="IPR036291">
    <property type="entry name" value="NAD(P)-bd_dom_sf"/>
</dbReference>
<accession>A0A9W4J0T0</accession>
<feature type="domain" description="Ketosynthase family 3 (KS3)" evidence="11">
    <location>
        <begin position="23"/>
        <end position="439"/>
    </location>
</feature>
<dbReference type="SUPFAM" id="SSF53901">
    <property type="entry name" value="Thiolase-like"/>
    <property type="match status" value="1"/>
</dbReference>
<dbReference type="InterPro" id="IPR020841">
    <property type="entry name" value="PKS_Beta-ketoAc_synthase_dom"/>
</dbReference>
<dbReference type="Gene3D" id="3.40.50.720">
    <property type="entry name" value="NAD(P)-binding Rossmann-like Domain"/>
    <property type="match status" value="2"/>
</dbReference>
<protein>
    <recommendedName>
        <fullName evidence="15">Carrier domain-containing protein</fullName>
    </recommendedName>
</protein>
<dbReference type="GO" id="GO:0004312">
    <property type="term" value="F:fatty acid synthase activity"/>
    <property type="evidence" value="ECO:0007669"/>
    <property type="project" value="TreeGrafter"/>
</dbReference>
<dbReference type="InterPro" id="IPR050091">
    <property type="entry name" value="PKS_NRPS_Biosynth_Enz"/>
</dbReference>
<dbReference type="SMART" id="SM00825">
    <property type="entry name" value="PKS_KS"/>
    <property type="match status" value="1"/>
</dbReference>
<dbReference type="CDD" id="cd05195">
    <property type="entry name" value="enoyl_red"/>
    <property type="match status" value="1"/>
</dbReference>
<evidence type="ECO:0000256" key="1">
    <source>
        <dbReference type="ARBA" id="ARBA00022450"/>
    </source>
</evidence>
<feature type="active site" description="Proton acceptor; for dehydratase activity" evidence="8">
    <location>
        <position position="934"/>
    </location>
</feature>
<evidence type="ECO:0000256" key="4">
    <source>
        <dbReference type="ARBA" id="ARBA00022679"/>
    </source>
</evidence>
<keyword evidence="3" id="KW-0489">Methyltransferase</keyword>
<dbReference type="SMART" id="SM00827">
    <property type="entry name" value="PKS_AT"/>
    <property type="match status" value="1"/>
</dbReference>
<dbReference type="InterPro" id="IPR013149">
    <property type="entry name" value="ADH-like_C"/>
</dbReference>
<dbReference type="InterPro" id="IPR001227">
    <property type="entry name" value="Ac_transferase_dom_sf"/>
</dbReference>
<dbReference type="PANTHER" id="PTHR43775:SF49">
    <property type="entry name" value="SYNTHASE, PUTATIVE (JCVI)-RELATED"/>
    <property type="match status" value="1"/>
</dbReference>
<dbReference type="PANTHER" id="PTHR43775">
    <property type="entry name" value="FATTY ACID SYNTHASE"/>
    <property type="match status" value="1"/>
</dbReference>
<dbReference type="InterPro" id="IPR013154">
    <property type="entry name" value="ADH-like_N"/>
</dbReference>
<evidence type="ECO:0000256" key="7">
    <source>
        <dbReference type="ARBA" id="ARBA00023315"/>
    </source>
</evidence>
<dbReference type="InterPro" id="IPR049551">
    <property type="entry name" value="PKS_DH_C"/>
</dbReference>
<dbReference type="CDD" id="cd00833">
    <property type="entry name" value="PKS"/>
    <property type="match status" value="1"/>
</dbReference>
<feature type="region of interest" description="C-terminal hotdog fold" evidence="8">
    <location>
        <begin position="1042"/>
        <end position="1192"/>
    </location>
</feature>
<dbReference type="InterPro" id="IPR014043">
    <property type="entry name" value="Acyl_transferase_dom"/>
</dbReference>
<dbReference type="PROSITE" id="PS52004">
    <property type="entry name" value="KS3_2"/>
    <property type="match status" value="1"/>
</dbReference>
<feature type="domain" description="Carrier" evidence="10">
    <location>
        <begin position="2364"/>
        <end position="2445"/>
    </location>
</feature>
<evidence type="ECO:0000313" key="13">
    <source>
        <dbReference type="EMBL" id="CAG8370997.1"/>
    </source>
</evidence>
<dbReference type="InterPro" id="IPR013968">
    <property type="entry name" value="PKS_KR"/>
</dbReference>
<dbReference type="SUPFAM" id="SSF47336">
    <property type="entry name" value="ACP-like"/>
    <property type="match status" value="1"/>
</dbReference>
<dbReference type="SMART" id="SM00829">
    <property type="entry name" value="PKS_ER"/>
    <property type="match status" value="1"/>
</dbReference>
<evidence type="ECO:0000256" key="2">
    <source>
        <dbReference type="ARBA" id="ARBA00022553"/>
    </source>
</evidence>
<dbReference type="InterPro" id="IPR049900">
    <property type="entry name" value="PKS_mFAS_DH"/>
</dbReference>
<dbReference type="Pfam" id="PF21089">
    <property type="entry name" value="PKS_DH_N"/>
    <property type="match status" value="1"/>
</dbReference>
<keyword evidence="6" id="KW-0511">Multifunctional enzyme</keyword>
<proteinExistence type="predicted"/>
<gene>
    <name evidence="13" type="ORF">PSALAMII_LOCUS4653</name>
</gene>
<name>A0A9W4J0T0_9EURO</name>
<dbReference type="SMART" id="SM00826">
    <property type="entry name" value="PKS_DH"/>
    <property type="match status" value="1"/>
</dbReference>
<dbReference type="InterPro" id="IPR009081">
    <property type="entry name" value="PP-bd_ACP"/>
</dbReference>
<dbReference type="Gene3D" id="3.90.180.10">
    <property type="entry name" value="Medium-chain alcohol dehydrogenases, catalytic domain"/>
    <property type="match status" value="1"/>
</dbReference>
<comment type="caution">
    <text evidence="13">The sequence shown here is derived from an EMBL/GenBank/DDBJ whole genome shotgun (WGS) entry which is preliminary data.</text>
</comment>
<dbReference type="SUPFAM" id="SSF51735">
    <property type="entry name" value="NAD(P)-binding Rossmann-fold domains"/>
    <property type="match status" value="2"/>
</dbReference>
<dbReference type="InterPro" id="IPR011032">
    <property type="entry name" value="GroES-like_sf"/>
</dbReference>
<organism evidence="13 14">
    <name type="scientific">Penicillium salamii</name>
    <dbReference type="NCBI Taxonomy" id="1612424"/>
    <lineage>
        <taxon>Eukaryota</taxon>
        <taxon>Fungi</taxon>
        <taxon>Dikarya</taxon>
        <taxon>Ascomycota</taxon>
        <taxon>Pezizomycotina</taxon>
        <taxon>Eurotiomycetes</taxon>
        <taxon>Eurotiomycetidae</taxon>
        <taxon>Eurotiales</taxon>
        <taxon>Aspergillaceae</taxon>
        <taxon>Penicillium</taxon>
    </lineage>
</organism>
<dbReference type="SMART" id="SM00822">
    <property type="entry name" value="PKS_KR"/>
    <property type="match status" value="1"/>
</dbReference>
<dbReference type="SUPFAM" id="SSF55048">
    <property type="entry name" value="Probable ACP-binding domain of malonyl-CoA ACP transacylase"/>
    <property type="match status" value="1"/>
</dbReference>
<dbReference type="Proteomes" id="UP001152592">
    <property type="component" value="Unassembled WGS sequence"/>
</dbReference>
<dbReference type="InterPro" id="IPR056501">
    <property type="entry name" value="NAD-bd_HRPKS_sdrA"/>
</dbReference>
<dbReference type="Pfam" id="PF23114">
    <property type="entry name" value="NAD-bd_HRPKS_sdrA"/>
    <property type="match status" value="1"/>
</dbReference>
<dbReference type="GO" id="GO:0016491">
    <property type="term" value="F:oxidoreductase activity"/>
    <property type="evidence" value="ECO:0007669"/>
    <property type="project" value="InterPro"/>
</dbReference>
<dbReference type="Gene3D" id="3.40.47.10">
    <property type="match status" value="1"/>
</dbReference>
<feature type="domain" description="PKS/mFAS DH" evidence="12">
    <location>
        <begin position="902"/>
        <end position="1192"/>
    </location>
</feature>
<evidence type="ECO:0000259" key="12">
    <source>
        <dbReference type="PROSITE" id="PS52019"/>
    </source>
</evidence>
<sequence>MNFNNGGLSELPDCAMSEGKSSEPPIAITGMAMRLPGGVQTAEGFWNFLVEGKDGHGRVPSSRYNINAYQSQSRHHGVRAEGGYFLREDPGKFDPGFFDMRPRLAAGVDPQQRLLCEVVWECFENAGATNLAGKKVGCFVGVFGNDWQELALRDEQDFERPLVGCTHDFVLANQISQLFNLMGPSVTVRTACSSSMTALHEACQAIKSGECDSAIVAGTNLILTPTTSITMSDYGALSVSGMCKTFDAAADGYGRGEAVNAVFIKKLDVALEENDPVRAVIRATAINSDGRAPMAGVPRAEGQEQVIRSAYRKAGIDDLSQTGFFECHGTGTQKGDVIETSVVANLFKKGIHIGSVKPNVGHSEGASGLTSVIKGVLALEHQIIPPNIKYHNPNPRIPFETANLHVPTEATPWPENRAERVSINCFGVGGSNSHAILESANGLAKAASQVKIRQQPLQHRLLVFSAKSDQSLRDRQAQLRQYLEDYSDAEQDLAYTLGERREHLPNRGFFVTGESALSGSQTSSDVAFKSVTMVFSGQGAQWQGMGSELILTHDGFRNDIRQMDEVLQSLPDAPSWTIEDALTDESCPEMNDAEFSQPLCTALQIALVNLLTRWGVKTQSVAGHSSGEIAAAYAAGAIPMKTAIILGFYRGKVTTTQEKPGAMASVGLSKSEVLPYLENGAFVACENSPRNVTLSGVNEVLSRVLSRVSSDHPDALCKSLLVSVAYHSEHVQKAAREYSDLVGPYIEQNKTMTPMFSCITGEQISSPKELSAAYWRQTMESPVDFKRSITNLIQSSNETRVFIEVGPQPVLLSSIKQTSEGCSNHPTTTRVPTLLKGDNPISCLLRTAGELFIRHIKLDFSAINGHGRVLTNVPPYPWQHDKRYWYETRMARNWRTSQFAHHQLLGRLSPEASESEPFWRNRLQIKSIPWLLDHKIENDFVYPCVGYISMVGEAIRQLASTTSFSIKGLFMSTPMFLHENTTTEVMTTLRSVRLTDSAQSTWYEFVVSSHDGQQWSKHCTGQVQGGQDGRSRDVSPKIGSFARNVDSKAWYEMAQKRGLEFGPSFRRLKGITANPTGYIASATVAPTGQLLSSRGIDPVVIDQGFQLLGIAACNGISRRLSRLGIPISIDHIHIAGSENPETETTLQAKFPVGISGSLKTSMGGSAIASSGGELCFALEGVKFFPLRKMKKQTDIPLATRLDWKPDIDFLPAGDYLFKSTPDNSSMKLLTKLLIIASIEILDRIGISPSGVDSVTQHQNWATTNLGRLQEILQSYFPKYVNWSADPVSLQSILIKDVSAVVESGEPWVQPVRAYVTQILDSIGDQIPLSDMLMDGQGMRSLYEFATTNVDFGQMFALLGHLNPSIAVLELNPGTCGGISGALAALQSPEGVRLYSKYTVASQSLEVRTEAIDRFGETEGFSCVPLDPQTTIAAHDFETGSYDLIIIPSDLPSIYNITALLSDLRSLLVPGGRLLVREISLPAPFVDFMMSMFPVPLAVGSEQNPENSRQSESWTTEIIKTGFLPPELHSSNLHSYPRTPKQAIIAQVPHPQLEKENIYLLCPTQAHPWIESARKQLVSHGYNVHATTLENLPSGKGDLISLLDISHSSLGDLSQSTYEALFKIFSQGRRTLWVARSSQLKCDNPSFGLITGLARTIRMETLTQFGTFEIDDLNQPAASSLIQVYEKLCQQSSTRSWAPEWEFALIDGVVNVGRFHWLSLEQLSPPAPKDCTFSLAAGVSSTKSQLTWKEQPILDVMENEVEVDISYVGLNFRDIMVANGIIDGELGLGVEGSGVIRRVGTGVTHLKIGQRVSIMGTGLFATRVVLSSEECHPISDDMSLEDAATIPIAYRTAIYSLLTMGQLERGQSVLIHSACGAVGQAAIRIAQMMRATIYATVGTEQKAQYLQDVFGIPRENIFESRNASFVEDVKSATGGQGVDIVLNSLSEGLLHASWSCVAKFGKMIELGKRDFLGHGMLDMETFGANRSFIGVDLLQLALESTSRTRRLNELFTRLSQRGEIRPIQPVKIFNHAEIRESLAYMQRGTHIGKILIRMKNEAISPSIMESNPVNVVPLTSFNPDAAYLLVGGLGGIGRAVSNWLVEHGARHLVYLSRSGDSPSNQSFLEELRVQGCQPVIVTGSVSEIEDVGKAISESPKPIAGVINLGMVLKSAPIFESTYDDWMAVQDPKVKGSWNLHQAFSEAALDFFVVLSSITSICGSIGQASYASANAYLDALIRYRRTLGLPGATLNLGGVGDIGCFAEQDEWMAAANMWELRLLDEEEVIQSVEAAIRVSRAPCGLHDMTAAGQIITGMSTYRTTLDPASRIPWLDARYGTYANIGRLDNGAQQEQISDKLKRFIQQALQTPASLLERQGMDLLLEYIGLQMNEKAGTDAERAQVAVMALDSILLIEAVSNIRRNFGLDLTLVDLSSATTIGDLSRLILERLYEKMGPKQN</sequence>
<evidence type="ECO:0000256" key="5">
    <source>
        <dbReference type="ARBA" id="ARBA00022857"/>
    </source>
</evidence>
<dbReference type="InterPro" id="IPR029063">
    <property type="entry name" value="SAM-dependent_MTases_sf"/>
</dbReference>
<evidence type="ECO:0000259" key="10">
    <source>
        <dbReference type="PROSITE" id="PS50075"/>
    </source>
</evidence>
<dbReference type="InterPro" id="IPR014030">
    <property type="entry name" value="Ketoacyl_synth_N"/>
</dbReference>
<dbReference type="Pfam" id="PF00107">
    <property type="entry name" value="ADH_zinc_N"/>
    <property type="match status" value="1"/>
</dbReference>
<dbReference type="Gene3D" id="3.40.366.10">
    <property type="entry name" value="Malonyl-Coenzyme A Acyl Carrier Protein, domain 2"/>
    <property type="match status" value="1"/>
</dbReference>
<feature type="region of interest" description="N-terminal hotdog fold" evidence="8">
    <location>
        <begin position="902"/>
        <end position="1030"/>
    </location>
</feature>
<dbReference type="Pfam" id="PF02801">
    <property type="entry name" value="Ketoacyl-synt_C"/>
    <property type="match status" value="1"/>
</dbReference>
<dbReference type="InterPro" id="IPR014031">
    <property type="entry name" value="Ketoacyl_synth_C"/>
</dbReference>
<evidence type="ECO:0000256" key="8">
    <source>
        <dbReference type="PROSITE-ProRule" id="PRU01363"/>
    </source>
</evidence>
<keyword evidence="2" id="KW-0597">Phosphoprotein</keyword>
<evidence type="ECO:0000256" key="3">
    <source>
        <dbReference type="ARBA" id="ARBA00022603"/>
    </source>
</evidence>
<dbReference type="InterPro" id="IPR042104">
    <property type="entry name" value="PKS_dehydratase_sf"/>
</dbReference>
<dbReference type="Pfam" id="PF00550">
    <property type="entry name" value="PP-binding"/>
    <property type="match status" value="1"/>
</dbReference>
<dbReference type="InterPro" id="IPR049552">
    <property type="entry name" value="PKS_DH_N"/>
</dbReference>
<dbReference type="SUPFAM" id="SSF52151">
    <property type="entry name" value="FabD/lysophospholipase-like"/>
    <property type="match status" value="1"/>
</dbReference>
<evidence type="ECO:0000256" key="9">
    <source>
        <dbReference type="SAM" id="MobiDB-lite"/>
    </source>
</evidence>
<evidence type="ECO:0000313" key="14">
    <source>
        <dbReference type="Proteomes" id="UP001152592"/>
    </source>
</evidence>
<dbReference type="Pfam" id="PF14765">
    <property type="entry name" value="PS-DH"/>
    <property type="match status" value="1"/>
</dbReference>
<dbReference type="PROSITE" id="PS50075">
    <property type="entry name" value="CARRIER"/>
    <property type="match status" value="1"/>
</dbReference>
<dbReference type="GO" id="GO:0008168">
    <property type="term" value="F:methyltransferase activity"/>
    <property type="evidence" value="ECO:0007669"/>
    <property type="project" value="UniProtKB-KW"/>
</dbReference>
<dbReference type="PROSITE" id="PS52019">
    <property type="entry name" value="PKS_MFAS_DH"/>
    <property type="match status" value="1"/>
</dbReference>